<dbReference type="RefSeq" id="WP_408164379.1">
    <property type="nucleotide sequence ID" value="NZ_JAQQDB010000079.1"/>
</dbReference>
<dbReference type="Gene3D" id="2.30.30.240">
    <property type="entry name" value="PRC-barrel domain"/>
    <property type="match status" value="1"/>
</dbReference>
<name>A0ABW9CYY3_9BURK</name>
<organism evidence="2 3">
    <name type="scientific">Caballeronia jiangsuensis</name>
    <dbReference type="NCBI Taxonomy" id="1458357"/>
    <lineage>
        <taxon>Bacteria</taxon>
        <taxon>Pseudomonadati</taxon>
        <taxon>Pseudomonadota</taxon>
        <taxon>Betaproteobacteria</taxon>
        <taxon>Burkholderiales</taxon>
        <taxon>Burkholderiaceae</taxon>
        <taxon>Caballeronia</taxon>
    </lineage>
</organism>
<evidence type="ECO:0000313" key="2">
    <source>
        <dbReference type="EMBL" id="MFM0523220.1"/>
    </source>
</evidence>
<dbReference type="EMBL" id="JAQQDB010000079">
    <property type="protein sequence ID" value="MFM0523220.1"/>
    <property type="molecule type" value="Genomic_DNA"/>
</dbReference>
<gene>
    <name evidence="2" type="ORF">PQR08_38005</name>
</gene>
<dbReference type="InterPro" id="IPR011033">
    <property type="entry name" value="PRC_barrel-like_sf"/>
</dbReference>
<evidence type="ECO:0000259" key="1">
    <source>
        <dbReference type="Pfam" id="PF05239"/>
    </source>
</evidence>
<dbReference type="SUPFAM" id="SSF50346">
    <property type="entry name" value="PRC-barrel domain"/>
    <property type="match status" value="1"/>
</dbReference>
<comment type="caution">
    <text evidence="2">The sequence shown here is derived from an EMBL/GenBank/DDBJ whole genome shotgun (WGS) entry which is preliminary data.</text>
</comment>
<accession>A0ABW9CYY3</accession>
<reference evidence="2 3" key="1">
    <citation type="journal article" date="2024" name="Chem. Sci.">
        <title>Discovery of megapolipeptins by genome mining of a Burkholderiales bacteria collection.</title>
        <authorList>
            <person name="Paulo B.S."/>
            <person name="Recchia M.J.J."/>
            <person name="Lee S."/>
            <person name="Fergusson C.H."/>
            <person name="Romanowski S.B."/>
            <person name="Hernandez A."/>
            <person name="Krull N."/>
            <person name="Liu D.Y."/>
            <person name="Cavanagh H."/>
            <person name="Bos A."/>
            <person name="Gray C.A."/>
            <person name="Murphy B.T."/>
            <person name="Linington R.G."/>
            <person name="Eustaquio A.S."/>
        </authorList>
    </citation>
    <scope>NUCLEOTIDE SEQUENCE [LARGE SCALE GENOMIC DNA]</scope>
    <source>
        <strain evidence="2 3">RL17-374-BIF-D</strain>
    </source>
</reference>
<evidence type="ECO:0000313" key="3">
    <source>
        <dbReference type="Proteomes" id="UP001629462"/>
    </source>
</evidence>
<dbReference type="PANTHER" id="PTHR36505">
    <property type="entry name" value="BLR1072 PROTEIN"/>
    <property type="match status" value="1"/>
</dbReference>
<proteinExistence type="predicted"/>
<dbReference type="Pfam" id="PF05239">
    <property type="entry name" value="PRC"/>
    <property type="match status" value="1"/>
</dbReference>
<dbReference type="Proteomes" id="UP001629462">
    <property type="component" value="Unassembled WGS sequence"/>
</dbReference>
<dbReference type="InterPro" id="IPR027275">
    <property type="entry name" value="PRC-brl_dom"/>
</dbReference>
<dbReference type="PANTHER" id="PTHR36505:SF1">
    <property type="entry name" value="BLR1072 PROTEIN"/>
    <property type="match status" value="1"/>
</dbReference>
<feature type="domain" description="PRC-barrel" evidence="1">
    <location>
        <begin position="2"/>
        <end position="74"/>
    </location>
</feature>
<sequence>MAASDLLNTTVLSSDGQKVGKVSHIVVDVQSSCIAYAVLSSGGFFGIGETLQALPWNVLTFNKSQKCFRVHATAARVKGEPGFDKNHWPVMADAAWGVSLHKYYERPPYWLSVSGPSAGVKGTENE</sequence>
<protein>
    <submittedName>
        <fullName evidence="2">PRC-barrel domain-containing protein</fullName>
    </submittedName>
</protein>
<keyword evidence="3" id="KW-1185">Reference proteome</keyword>